<keyword evidence="1" id="KW-0119">Carbohydrate metabolism</keyword>
<proteinExistence type="inferred from homology"/>
<comment type="similarity">
    <text evidence="1">Belongs to the anhydro-N-acetylmuramic acid kinase family.</text>
</comment>
<name>A0A286DUS6_9ACTN</name>
<keyword evidence="1" id="KW-0067">ATP-binding</keyword>
<keyword evidence="1 3" id="KW-0418">Kinase</keyword>
<dbReference type="GO" id="GO:0006040">
    <property type="term" value="P:amino sugar metabolic process"/>
    <property type="evidence" value="ECO:0007669"/>
    <property type="project" value="InterPro"/>
</dbReference>
<dbReference type="UniPathway" id="UPA00343"/>
<feature type="compositionally biased region" description="Basic and acidic residues" evidence="2">
    <location>
        <begin position="1"/>
        <end position="13"/>
    </location>
</feature>
<dbReference type="OrthoDB" id="9763949at2"/>
<reference evidence="3 4" key="1">
    <citation type="submission" date="2017-09" db="EMBL/GenBank/DDBJ databases">
        <authorList>
            <person name="Ehlers B."/>
            <person name="Leendertz F.H."/>
        </authorList>
    </citation>
    <scope>NUCLEOTIDE SEQUENCE [LARGE SCALE GENOMIC DNA]</scope>
    <source>
        <strain evidence="3 4">CGMCC 4.7095</strain>
    </source>
</reference>
<feature type="binding site" evidence="1">
    <location>
        <begin position="31"/>
        <end position="38"/>
    </location>
    <ligand>
        <name>ATP</name>
        <dbReference type="ChEBI" id="CHEBI:30616"/>
    </ligand>
</feature>
<dbReference type="InterPro" id="IPR043129">
    <property type="entry name" value="ATPase_NBD"/>
</dbReference>
<comment type="pathway">
    <text evidence="1">Amino-sugar metabolism; 1,6-anhydro-N-acetylmuramate degradation.</text>
</comment>
<evidence type="ECO:0000313" key="4">
    <source>
        <dbReference type="Proteomes" id="UP000219072"/>
    </source>
</evidence>
<comment type="function">
    <text evidence="1">Catalyzes the specific phosphorylation of 1,6-anhydro-N-acetylmuramic acid (anhMurNAc) with the simultaneous cleavage of the 1,6-anhydro ring, generating MurNAc-6-P. Is required for the utilization of anhMurNAc either imported from the medium or derived from its own cell wall murein, and thus plays a role in cell wall recycling.</text>
</comment>
<dbReference type="EMBL" id="OCNE01000005">
    <property type="protein sequence ID" value="SOD62400.1"/>
    <property type="molecule type" value="Genomic_DNA"/>
</dbReference>
<protein>
    <recommendedName>
        <fullName evidence="1">Anhydro-N-acetylmuramic acid kinase</fullName>
        <ecNumber evidence="1">2.7.1.170</ecNumber>
    </recommendedName>
    <alternativeName>
        <fullName evidence="1">AnhMurNAc kinase</fullName>
    </alternativeName>
</protein>
<dbReference type="GO" id="GO:0097175">
    <property type="term" value="P:1,6-anhydro-N-acetyl-beta-muramic acid catabolic process"/>
    <property type="evidence" value="ECO:0007669"/>
    <property type="project" value="UniProtKB-UniRule"/>
</dbReference>
<keyword evidence="4" id="KW-1185">Reference proteome</keyword>
<dbReference type="HAMAP" id="MF_01270">
    <property type="entry name" value="AnhMurNAc_kinase"/>
    <property type="match status" value="1"/>
</dbReference>
<dbReference type="Proteomes" id="UP000219072">
    <property type="component" value="Unassembled WGS sequence"/>
</dbReference>
<comment type="catalytic activity">
    <reaction evidence="1">
        <text>1,6-anhydro-N-acetyl-beta-muramate + ATP + H2O = N-acetyl-D-muramate 6-phosphate + ADP + H(+)</text>
        <dbReference type="Rhea" id="RHEA:24952"/>
        <dbReference type="ChEBI" id="CHEBI:15377"/>
        <dbReference type="ChEBI" id="CHEBI:15378"/>
        <dbReference type="ChEBI" id="CHEBI:30616"/>
        <dbReference type="ChEBI" id="CHEBI:58690"/>
        <dbReference type="ChEBI" id="CHEBI:58722"/>
        <dbReference type="ChEBI" id="CHEBI:456216"/>
        <dbReference type="EC" id="2.7.1.170"/>
    </reaction>
</comment>
<dbReference type="SUPFAM" id="SSF53067">
    <property type="entry name" value="Actin-like ATPase domain"/>
    <property type="match status" value="1"/>
</dbReference>
<dbReference type="GO" id="GO:0005524">
    <property type="term" value="F:ATP binding"/>
    <property type="evidence" value="ECO:0007669"/>
    <property type="project" value="UniProtKB-UniRule"/>
</dbReference>
<dbReference type="GO" id="GO:0016301">
    <property type="term" value="F:kinase activity"/>
    <property type="evidence" value="ECO:0007669"/>
    <property type="project" value="UniProtKB-KW"/>
</dbReference>
<evidence type="ECO:0000313" key="3">
    <source>
        <dbReference type="EMBL" id="SOD62400.1"/>
    </source>
</evidence>
<dbReference type="NCBIfam" id="NF007146">
    <property type="entry name" value="PRK09585.2-6"/>
    <property type="match status" value="1"/>
</dbReference>
<feature type="region of interest" description="Disordered" evidence="2">
    <location>
        <begin position="410"/>
        <end position="446"/>
    </location>
</feature>
<dbReference type="PANTHER" id="PTHR30605:SF0">
    <property type="entry name" value="ANHYDRO-N-ACETYLMURAMIC ACID KINASE"/>
    <property type="match status" value="1"/>
</dbReference>
<dbReference type="AlphaFoldDB" id="A0A286DUS6"/>
<comment type="pathway">
    <text evidence="1">Cell wall biogenesis; peptidoglycan recycling.</text>
</comment>
<feature type="region of interest" description="Disordered" evidence="2">
    <location>
        <begin position="1"/>
        <end position="22"/>
    </location>
</feature>
<gene>
    <name evidence="1" type="primary">anmK</name>
    <name evidence="3" type="ORF">SAMN06297387_105216</name>
</gene>
<dbReference type="InterPro" id="IPR005338">
    <property type="entry name" value="Anhydro_N_Ac-Mur_kinase"/>
</dbReference>
<sequence length="446" mass="45161">MDSVHPTEPRPADRTPFPPTGPWRVVGMLSGTSHDAVDAAVAELAFEGDPEAAPEPGAGSARERVVLRPLGAVSEPLPAPLRAELVAALPPAGTTLADVCRLDTELGRLFGRVAARAVAEVAGGRADLVASHGQTVFHWVEGPRARGTLQLGAAAWIAEATGLPVVSDFRTRDIARGGHGAPLVPLLDASLLLGGAEETLLQAAGRGVLNLGGIANITARDAAGRLVAYDLGPANALIDAAVAETSGGARRMDTDGAAAARGRVDRPLLAALLREPYYRLPPPKSTGKERFHGGYLASLTPPGAVAGDDLVATVTELTAELVAAACRTLGLTELLVSGGGLRNPTLMARVRALAAPTEVRPTDAEGMPSSAKEALLFALLGFLTVHGLPGSLPAATGAASAAVLGSLTPGAGPLRLPPPRAAAPRRLVLAPPQTASGSRSGGPGRA</sequence>
<dbReference type="GO" id="GO:0016773">
    <property type="term" value="F:phosphotransferase activity, alcohol group as acceptor"/>
    <property type="evidence" value="ECO:0007669"/>
    <property type="project" value="UniProtKB-UniRule"/>
</dbReference>
<dbReference type="PANTHER" id="PTHR30605">
    <property type="entry name" value="ANHYDRO-N-ACETYLMURAMIC ACID KINASE"/>
    <property type="match status" value="1"/>
</dbReference>
<dbReference type="GO" id="GO:0009254">
    <property type="term" value="P:peptidoglycan turnover"/>
    <property type="evidence" value="ECO:0007669"/>
    <property type="project" value="UniProtKB-UniRule"/>
</dbReference>
<organism evidence="3 4">
    <name type="scientific">Streptomyces zhaozhouensis</name>
    <dbReference type="NCBI Taxonomy" id="1300267"/>
    <lineage>
        <taxon>Bacteria</taxon>
        <taxon>Bacillati</taxon>
        <taxon>Actinomycetota</taxon>
        <taxon>Actinomycetes</taxon>
        <taxon>Kitasatosporales</taxon>
        <taxon>Streptomycetaceae</taxon>
        <taxon>Streptomyces</taxon>
    </lineage>
</organism>
<evidence type="ECO:0000256" key="2">
    <source>
        <dbReference type="SAM" id="MobiDB-lite"/>
    </source>
</evidence>
<dbReference type="UniPathway" id="UPA00544"/>
<feature type="compositionally biased region" description="Low complexity" evidence="2">
    <location>
        <begin position="422"/>
        <end position="438"/>
    </location>
</feature>
<dbReference type="Gene3D" id="3.30.420.40">
    <property type="match status" value="2"/>
</dbReference>
<dbReference type="EC" id="2.7.1.170" evidence="1"/>
<evidence type="ECO:0000256" key="1">
    <source>
        <dbReference type="HAMAP-Rule" id="MF_01270"/>
    </source>
</evidence>
<dbReference type="Pfam" id="PF03702">
    <property type="entry name" value="AnmK"/>
    <property type="match status" value="1"/>
</dbReference>
<keyword evidence="1" id="KW-0547">Nucleotide-binding</keyword>
<accession>A0A286DUS6</accession>
<keyword evidence="1" id="KW-0808">Transferase</keyword>